<keyword evidence="2" id="KW-1185">Reference proteome</keyword>
<evidence type="ECO:0000313" key="1">
    <source>
        <dbReference type="EMBL" id="KAH7917690.1"/>
    </source>
</evidence>
<dbReference type="EMBL" id="MU266967">
    <property type="protein sequence ID" value="KAH7917690.1"/>
    <property type="molecule type" value="Genomic_DNA"/>
</dbReference>
<reference evidence="1" key="1">
    <citation type="journal article" date="2021" name="New Phytol.">
        <title>Evolutionary innovations through gain and loss of genes in the ectomycorrhizal Boletales.</title>
        <authorList>
            <person name="Wu G."/>
            <person name="Miyauchi S."/>
            <person name="Morin E."/>
            <person name="Kuo A."/>
            <person name="Drula E."/>
            <person name="Varga T."/>
            <person name="Kohler A."/>
            <person name="Feng B."/>
            <person name="Cao Y."/>
            <person name="Lipzen A."/>
            <person name="Daum C."/>
            <person name="Hundley H."/>
            <person name="Pangilinan J."/>
            <person name="Johnson J."/>
            <person name="Barry K."/>
            <person name="LaButti K."/>
            <person name="Ng V."/>
            <person name="Ahrendt S."/>
            <person name="Min B."/>
            <person name="Choi I.G."/>
            <person name="Park H."/>
            <person name="Plett J.M."/>
            <person name="Magnuson J."/>
            <person name="Spatafora J.W."/>
            <person name="Nagy L.G."/>
            <person name="Henrissat B."/>
            <person name="Grigoriev I.V."/>
            <person name="Yang Z.L."/>
            <person name="Xu J."/>
            <person name="Martin F.M."/>
        </authorList>
    </citation>
    <scope>NUCLEOTIDE SEQUENCE</scope>
    <source>
        <strain evidence="1">KUC20120723A-06</strain>
    </source>
</reference>
<dbReference type="Proteomes" id="UP000790709">
    <property type="component" value="Unassembled WGS sequence"/>
</dbReference>
<proteinExistence type="predicted"/>
<comment type="caution">
    <text evidence="1">The sequence shown here is derived from an EMBL/GenBank/DDBJ whole genome shotgun (WGS) entry which is preliminary data.</text>
</comment>
<accession>A0ACB8AWR6</accession>
<evidence type="ECO:0000313" key="2">
    <source>
        <dbReference type="Proteomes" id="UP000790709"/>
    </source>
</evidence>
<gene>
    <name evidence="1" type="ORF">BV22DRAFT_1135203</name>
</gene>
<organism evidence="1 2">
    <name type="scientific">Leucogyrophana mollusca</name>
    <dbReference type="NCBI Taxonomy" id="85980"/>
    <lineage>
        <taxon>Eukaryota</taxon>
        <taxon>Fungi</taxon>
        <taxon>Dikarya</taxon>
        <taxon>Basidiomycota</taxon>
        <taxon>Agaricomycotina</taxon>
        <taxon>Agaricomycetes</taxon>
        <taxon>Agaricomycetidae</taxon>
        <taxon>Boletales</taxon>
        <taxon>Boletales incertae sedis</taxon>
        <taxon>Leucogyrophana</taxon>
    </lineage>
</organism>
<protein>
    <submittedName>
        <fullName evidence="1">Uncharacterized protein</fullName>
    </submittedName>
</protein>
<sequence length="191" mass="20037">MIVSTPPLRKTITARSPGSVHLRNFEGGMWAARKRTEGEAQPATSAAVPPLPPIKSSSKLPPSPIDVGVEPAAVRTCEPFTTATSAAQVENAFGLNLLGSNHELVPQAYPCTRPPPAHTHFCALHRMPRPQRAANVASSEATASTHGPLFLNFSTAGVARAEGGTAERVRGACNGVLESVPDAHRAWSPVV</sequence>
<name>A0ACB8AWR6_9AGAM</name>